<evidence type="ECO:0000313" key="1">
    <source>
        <dbReference type="EMBL" id="CAI9164243.1"/>
    </source>
</evidence>
<protein>
    <submittedName>
        <fullName evidence="1">Uncharacterized protein</fullName>
    </submittedName>
</protein>
<dbReference type="EMBL" id="OX459958">
    <property type="protein sequence ID" value="CAI9164243.1"/>
    <property type="molecule type" value="Genomic_DNA"/>
</dbReference>
<accession>A0ABN8YRN6</accession>
<keyword evidence="2" id="KW-1185">Reference proteome</keyword>
<organism evidence="1 2">
    <name type="scientific">Rangifer tarandus platyrhynchus</name>
    <name type="common">Svalbard reindeer</name>
    <dbReference type="NCBI Taxonomy" id="3082113"/>
    <lineage>
        <taxon>Eukaryota</taxon>
        <taxon>Metazoa</taxon>
        <taxon>Chordata</taxon>
        <taxon>Craniata</taxon>
        <taxon>Vertebrata</taxon>
        <taxon>Euteleostomi</taxon>
        <taxon>Mammalia</taxon>
        <taxon>Eutheria</taxon>
        <taxon>Laurasiatheria</taxon>
        <taxon>Artiodactyla</taxon>
        <taxon>Ruminantia</taxon>
        <taxon>Pecora</taxon>
        <taxon>Cervidae</taxon>
        <taxon>Odocoileinae</taxon>
        <taxon>Rangifer</taxon>
    </lineage>
</organism>
<proteinExistence type="predicted"/>
<dbReference type="Proteomes" id="UP001176941">
    <property type="component" value="Chromosome 22"/>
</dbReference>
<gene>
    <name evidence="1" type="ORF">MRATA1EN1_LOCUS13205</name>
</gene>
<reference evidence="1" key="1">
    <citation type="submission" date="2023-04" db="EMBL/GenBank/DDBJ databases">
        <authorList>
            <consortium name="ELIXIR-Norway"/>
        </authorList>
    </citation>
    <scope>NUCLEOTIDE SEQUENCE [LARGE SCALE GENOMIC DNA]</scope>
</reference>
<name>A0ABN8YRN6_RANTA</name>
<evidence type="ECO:0000313" key="2">
    <source>
        <dbReference type="Proteomes" id="UP001176941"/>
    </source>
</evidence>
<sequence>MPPPSPSASLSSLLLEGRIHSLATVLFFHLDLRTSLTSAAEPPGLSCLPVALCFRLSEGSAGRPGTLLKDLTVLSCSNPIATLWGEDLSPIYRCRSQQRAHLCLTGLPSHSLSHFKVFPDSASFSLPLLLFPDKTLLLSKGASQVAQW</sequence>